<feature type="domain" description="F-box" evidence="1">
    <location>
        <begin position="1"/>
        <end position="46"/>
    </location>
</feature>
<evidence type="ECO:0000313" key="2">
    <source>
        <dbReference type="EMBL" id="VUC26848.1"/>
    </source>
</evidence>
<evidence type="ECO:0000259" key="1">
    <source>
        <dbReference type="PROSITE" id="PS50181"/>
    </source>
</evidence>
<protein>
    <recommendedName>
        <fullName evidence="1">F-box domain-containing protein</fullName>
    </recommendedName>
</protein>
<name>A0ABY6U7W4_BIOOC</name>
<accession>A0ABY6U7W4</accession>
<proteinExistence type="predicted"/>
<dbReference type="EMBL" id="CABFNS010000758">
    <property type="protein sequence ID" value="VUC26848.1"/>
    <property type="molecule type" value="Genomic_DNA"/>
</dbReference>
<evidence type="ECO:0000313" key="3">
    <source>
        <dbReference type="Proteomes" id="UP000766486"/>
    </source>
</evidence>
<sequence>MSILARLPPVLVPEVAQDLSLRELLNLCKVSKACHSLFERELYRSVLLTFDHSQNSSTKGQSIRQLLANLLRRPEIAVWILSFTARETGFGPKPRLGAVLSTSELLLLHSILGRAKMADIDSWMSDLRQGDLETIVAMIIVQLPQVQSLTLDLFFRHDDDTAYLENERNRIQQVLALAVAAPVERSELPGVMPVLFLPALDCATLKIDQPEAGIRGLARREPKQSRLRLLRLRYSSISDGVLATITAAAPRLRALDIEFDRDMRCLDESETPGFHGPSLLASLSPCQVQLESLRIVCHINDPFLEVPWSCFFTHPIGSLRDFGGLRSLEVELALLLGRDQITAQGLADALPLSLSRIGIREDGYGVASIDAMEEAIREFPAIARSALLQLNKVEIFADVQVWGQKRMSQIQAAYESTPLDLAICHIERLAPEEIF</sequence>
<comment type="caution">
    <text evidence="2">The sequence shown here is derived from an EMBL/GenBank/DDBJ whole genome shotgun (WGS) entry which is preliminary data.</text>
</comment>
<organism evidence="2 3">
    <name type="scientific">Bionectria ochroleuca</name>
    <name type="common">Gliocladium roseum</name>
    <dbReference type="NCBI Taxonomy" id="29856"/>
    <lineage>
        <taxon>Eukaryota</taxon>
        <taxon>Fungi</taxon>
        <taxon>Dikarya</taxon>
        <taxon>Ascomycota</taxon>
        <taxon>Pezizomycotina</taxon>
        <taxon>Sordariomycetes</taxon>
        <taxon>Hypocreomycetidae</taxon>
        <taxon>Hypocreales</taxon>
        <taxon>Bionectriaceae</taxon>
        <taxon>Clonostachys</taxon>
    </lineage>
</organism>
<reference evidence="2 3" key="1">
    <citation type="submission" date="2019-06" db="EMBL/GenBank/DDBJ databases">
        <authorList>
            <person name="Broberg M."/>
        </authorList>
    </citation>
    <scope>NUCLEOTIDE SEQUENCE [LARGE SCALE GENOMIC DNA]</scope>
</reference>
<dbReference type="InterPro" id="IPR001810">
    <property type="entry name" value="F-box_dom"/>
</dbReference>
<dbReference type="Proteomes" id="UP000766486">
    <property type="component" value="Unassembled WGS sequence"/>
</dbReference>
<keyword evidence="3" id="KW-1185">Reference proteome</keyword>
<gene>
    <name evidence="2" type="ORF">CLO192961_LOCUS197975</name>
</gene>
<dbReference type="PROSITE" id="PS50181">
    <property type="entry name" value="FBOX"/>
    <property type="match status" value="1"/>
</dbReference>